<proteinExistence type="predicted"/>
<sequence>MIVKICKIVLEKSYLLMTAFREAILVIASGNISAKQNKTHQVIKVIS</sequence>
<gene>
    <name evidence="1" type="ORF">FHR98_001862</name>
</gene>
<evidence type="ECO:0000313" key="1">
    <source>
        <dbReference type="EMBL" id="MBB3065575.1"/>
    </source>
</evidence>
<accession>A0A839SX59</accession>
<dbReference type="AlphaFoldDB" id="A0A839SX59"/>
<name>A0A839SX59_9PROT</name>
<keyword evidence="2" id="KW-1185">Reference proteome</keyword>
<reference evidence="1 2" key="1">
    <citation type="submission" date="2020-08" db="EMBL/GenBank/DDBJ databases">
        <title>Genomic Encyclopedia of Type Strains, Phase III (KMG-III): the genomes of soil and plant-associated and newly described type strains.</title>
        <authorList>
            <person name="Whitman W."/>
        </authorList>
    </citation>
    <scope>NUCLEOTIDE SEQUENCE [LARGE SCALE GENOMIC DNA]</scope>
    <source>
        <strain evidence="1 2">CECT 8803</strain>
    </source>
</reference>
<protein>
    <submittedName>
        <fullName evidence="1">Uncharacterized protein</fullName>
    </submittedName>
</protein>
<organism evidence="1 2">
    <name type="scientific">Limibacillus halophilus</name>
    <dbReference type="NCBI Taxonomy" id="1579333"/>
    <lineage>
        <taxon>Bacteria</taxon>
        <taxon>Pseudomonadati</taxon>
        <taxon>Pseudomonadota</taxon>
        <taxon>Alphaproteobacteria</taxon>
        <taxon>Rhodospirillales</taxon>
        <taxon>Rhodovibrionaceae</taxon>
        <taxon>Limibacillus</taxon>
    </lineage>
</organism>
<comment type="caution">
    <text evidence="1">The sequence shown here is derived from an EMBL/GenBank/DDBJ whole genome shotgun (WGS) entry which is preliminary data.</text>
</comment>
<evidence type="ECO:0000313" key="2">
    <source>
        <dbReference type="Proteomes" id="UP000581135"/>
    </source>
</evidence>
<dbReference type="EMBL" id="JACHXA010000004">
    <property type="protein sequence ID" value="MBB3065575.1"/>
    <property type="molecule type" value="Genomic_DNA"/>
</dbReference>
<dbReference type="Proteomes" id="UP000581135">
    <property type="component" value="Unassembled WGS sequence"/>
</dbReference>